<dbReference type="PANTHER" id="PTHR43344:SF2">
    <property type="entry name" value="PHOSPHOSERINE PHOSPHATASE"/>
    <property type="match status" value="1"/>
</dbReference>
<dbReference type="SUPFAM" id="SSF56784">
    <property type="entry name" value="HAD-like"/>
    <property type="match status" value="1"/>
</dbReference>
<dbReference type="InterPro" id="IPR023214">
    <property type="entry name" value="HAD_sf"/>
</dbReference>
<feature type="active site" description="Nucleophile" evidence="14">
    <location>
        <position position="104"/>
    </location>
</feature>
<dbReference type="Gene3D" id="3.40.50.1000">
    <property type="entry name" value="HAD superfamily/HAD-like"/>
    <property type="match status" value="1"/>
</dbReference>
<evidence type="ECO:0000256" key="13">
    <source>
        <dbReference type="ARBA" id="ARBA00048523"/>
    </source>
</evidence>
<evidence type="ECO:0000256" key="8">
    <source>
        <dbReference type="ARBA" id="ARBA00022801"/>
    </source>
</evidence>
<dbReference type="EC" id="3.1.3.3" evidence="4"/>
<keyword evidence="6" id="KW-0028">Amino-acid biosynthesis</keyword>
<evidence type="ECO:0000256" key="5">
    <source>
        <dbReference type="ARBA" id="ARBA00015196"/>
    </source>
</evidence>
<evidence type="ECO:0000256" key="1">
    <source>
        <dbReference type="ARBA" id="ARBA00001946"/>
    </source>
</evidence>
<comment type="catalytic activity">
    <reaction evidence="13">
        <text>O-phospho-D-serine + H2O = D-serine + phosphate</text>
        <dbReference type="Rhea" id="RHEA:24873"/>
        <dbReference type="ChEBI" id="CHEBI:15377"/>
        <dbReference type="ChEBI" id="CHEBI:35247"/>
        <dbReference type="ChEBI" id="CHEBI:43474"/>
        <dbReference type="ChEBI" id="CHEBI:58680"/>
        <dbReference type="EC" id="3.1.3.3"/>
    </reaction>
</comment>
<dbReference type="Pfam" id="PF12710">
    <property type="entry name" value="HAD"/>
    <property type="match status" value="1"/>
</dbReference>
<dbReference type="InterPro" id="IPR050582">
    <property type="entry name" value="HAD-like_SerB"/>
</dbReference>
<dbReference type="InterPro" id="IPR004469">
    <property type="entry name" value="PSP"/>
</dbReference>
<evidence type="ECO:0000256" key="10">
    <source>
        <dbReference type="ARBA" id="ARBA00023299"/>
    </source>
</evidence>
<dbReference type="HOGENOM" id="CLU_036368_4_0_4"/>
<evidence type="ECO:0000256" key="12">
    <source>
        <dbReference type="ARBA" id="ARBA00048138"/>
    </source>
</evidence>
<dbReference type="Proteomes" id="UP000064007">
    <property type="component" value="Chromosome 1"/>
</dbReference>
<evidence type="ECO:0000256" key="2">
    <source>
        <dbReference type="ARBA" id="ARBA00005135"/>
    </source>
</evidence>
<dbReference type="GO" id="GO:0036424">
    <property type="term" value="F:L-phosphoserine phosphatase activity"/>
    <property type="evidence" value="ECO:0007669"/>
    <property type="project" value="InterPro"/>
</dbReference>
<protein>
    <recommendedName>
        <fullName evidence="5">Phosphoserine phosphatase</fullName>
        <ecNumber evidence="4">3.1.3.3</ecNumber>
    </recommendedName>
    <alternativeName>
        <fullName evidence="11">O-phosphoserine phosphohydrolase</fullName>
    </alternativeName>
</protein>
<dbReference type="KEGG" id="mbat:BN1208_0409"/>
<dbReference type="InterPro" id="IPR036412">
    <property type="entry name" value="HAD-like_sf"/>
</dbReference>
<evidence type="ECO:0000256" key="11">
    <source>
        <dbReference type="ARBA" id="ARBA00031693"/>
    </source>
</evidence>
<comment type="cofactor">
    <cofactor evidence="1">
        <name>Mg(2+)</name>
        <dbReference type="ChEBI" id="CHEBI:18420"/>
    </cofactor>
</comment>
<keyword evidence="16" id="KW-1185">Reference proteome</keyword>
<dbReference type="GO" id="GO:0006564">
    <property type="term" value="P:L-serine biosynthetic process"/>
    <property type="evidence" value="ECO:0007669"/>
    <property type="project" value="UniProtKB-KW"/>
</dbReference>
<comment type="similarity">
    <text evidence="3">Belongs to the HAD-like hydrolase superfamily. SerB family.</text>
</comment>
<evidence type="ECO:0000256" key="9">
    <source>
        <dbReference type="ARBA" id="ARBA00022842"/>
    </source>
</evidence>
<dbReference type="AlphaFoldDB" id="A0A0D6EUM9"/>
<evidence type="ECO:0000256" key="7">
    <source>
        <dbReference type="ARBA" id="ARBA00022723"/>
    </source>
</evidence>
<evidence type="ECO:0000313" key="15">
    <source>
        <dbReference type="EMBL" id="CEZ19302.1"/>
    </source>
</evidence>
<sequence>MPVKNYILIAMLELLICRLISLINTMKLLVQSSYSLQSHLTEISEILGQVTAAPYLLINDNAAIYEIESDLPVDLKKQIHLKQVDFAVLDNYRALSEFSLCVMDMDSTLISIECIDEIADMCGKKQDVALITKSAMMGEIDFSQSLIKRVSLLEGLGEEMLLKVIEERLKFNDGTQAWIEACRKNNVTTVLVSGGFDYFADYVKNKLGIDIAISNQLEIKDKRLTGKVLGRIVNDEVKAQVVRDFQTKLSIDKSNTIVIGDGANDLKMLAEAQYSIAYHAKPIVQEKARFKLNHSDFKGVLNLFKL</sequence>
<dbReference type="UniPathway" id="UPA00135">
    <property type="reaction ID" value="UER00198"/>
</dbReference>
<dbReference type="NCBIfam" id="TIGR00338">
    <property type="entry name" value="serB"/>
    <property type="match status" value="1"/>
</dbReference>
<reference evidence="16" key="1">
    <citation type="submission" date="2014-12" db="EMBL/GenBank/DDBJ databases">
        <authorList>
            <person name="Salcher M.M."/>
        </authorList>
    </citation>
    <scope>NUCLEOTIDE SEQUENCE [LARGE SCALE GENOMIC DNA]</scope>
    <source>
        <strain evidence="16">MMS-10A-171</strain>
    </source>
</reference>
<name>A0A0D6EUM9_9PROT</name>
<dbReference type="SFLD" id="SFLDG01136">
    <property type="entry name" value="C1.6:_Phosphoserine_Phosphatas"/>
    <property type="match status" value="1"/>
</dbReference>
<comment type="catalytic activity">
    <reaction evidence="12">
        <text>O-phospho-L-serine + H2O = L-serine + phosphate</text>
        <dbReference type="Rhea" id="RHEA:21208"/>
        <dbReference type="ChEBI" id="CHEBI:15377"/>
        <dbReference type="ChEBI" id="CHEBI:33384"/>
        <dbReference type="ChEBI" id="CHEBI:43474"/>
        <dbReference type="ChEBI" id="CHEBI:57524"/>
        <dbReference type="EC" id="3.1.3.3"/>
    </reaction>
</comment>
<keyword evidence="7" id="KW-0479">Metal-binding</keyword>
<evidence type="ECO:0000256" key="14">
    <source>
        <dbReference type="PIRSR" id="PIRSR604469-1"/>
    </source>
</evidence>
<dbReference type="Gene3D" id="1.10.150.210">
    <property type="entry name" value="Phosphoserine phosphatase, domain 2"/>
    <property type="match status" value="1"/>
</dbReference>
<dbReference type="Gene3D" id="3.30.70.2020">
    <property type="match status" value="1"/>
</dbReference>
<dbReference type="SFLD" id="SFLDG01137">
    <property type="entry name" value="C1.6.1:_Phosphoserine_Phosphat"/>
    <property type="match status" value="1"/>
</dbReference>
<evidence type="ECO:0000256" key="4">
    <source>
        <dbReference type="ARBA" id="ARBA00012640"/>
    </source>
</evidence>
<proteinExistence type="inferred from homology"/>
<dbReference type="SFLD" id="SFLDS00003">
    <property type="entry name" value="Haloacid_Dehalogenase"/>
    <property type="match status" value="1"/>
</dbReference>
<gene>
    <name evidence="15" type="ORF">BN1208_0409</name>
</gene>
<dbReference type="PANTHER" id="PTHR43344">
    <property type="entry name" value="PHOSPHOSERINE PHOSPHATASE"/>
    <property type="match status" value="1"/>
</dbReference>
<evidence type="ECO:0000256" key="6">
    <source>
        <dbReference type="ARBA" id="ARBA00022605"/>
    </source>
</evidence>
<keyword evidence="9" id="KW-0460">Magnesium</keyword>
<dbReference type="EMBL" id="LN827929">
    <property type="protein sequence ID" value="CEZ19302.1"/>
    <property type="molecule type" value="Genomic_DNA"/>
</dbReference>
<organism evidence="15 16">
    <name type="scientific">Candidatus Methylopumilus planktonicus</name>
    <dbReference type="NCBI Taxonomy" id="1581557"/>
    <lineage>
        <taxon>Bacteria</taxon>
        <taxon>Pseudomonadati</taxon>
        <taxon>Pseudomonadota</taxon>
        <taxon>Betaproteobacteria</taxon>
        <taxon>Nitrosomonadales</taxon>
        <taxon>Methylophilaceae</taxon>
        <taxon>Candidatus Methylopumilus</taxon>
    </lineage>
</organism>
<keyword evidence="8 15" id="KW-0378">Hydrolase</keyword>
<evidence type="ECO:0000313" key="16">
    <source>
        <dbReference type="Proteomes" id="UP000064007"/>
    </source>
</evidence>
<evidence type="ECO:0000256" key="3">
    <source>
        <dbReference type="ARBA" id="ARBA00009184"/>
    </source>
</evidence>
<comment type="pathway">
    <text evidence="2">Amino-acid biosynthesis; L-serine biosynthesis; L-serine from 3-phospho-D-glycerate: step 3/3.</text>
</comment>
<dbReference type="SFLD" id="SFLDF00029">
    <property type="entry name" value="phosphoserine_phosphatase"/>
    <property type="match status" value="1"/>
</dbReference>
<feature type="active site" description="Proton donor" evidence="14">
    <location>
        <position position="106"/>
    </location>
</feature>
<accession>A0A0D6EUM9</accession>
<dbReference type="NCBIfam" id="TIGR01488">
    <property type="entry name" value="HAD-SF-IB"/>
    <property type="match status" value="1"/>
</dbReference>
<dbReference type="GO" id="GO:0005737">
    <property type="term" value="C:cytoplasm"/>
    <property type="evidence" value="ECO:0007669"/>
    <property type="project" value="TreeGrafter"/>
</dbReference>
<keyword evidence="10" id="KW-0718">Serine biosynthesis</keyword>
<dbReference type="GO" id="GO:0000287">
    <property type="term" value="F:magnesium ion binding"/>
    <property type="evidence" value="ECO:0007669"/>
    <property type="project" value="TreeGrafter"/>
</dbReference>
<dbReference type="STRING" id="1581557.BN1208_0409"/>